<organism evidence="1 2">
    <name type="scientific">Liquorilactobacillus vini DSM 20605</name>
    <dbReference type="NCBI Taxonomy" id="1133569"/>
    <lineage>
        <taxon>Bacteria</taxon>
        <taxon>Bacillati</taxon>
        <taxon>Bacillota</taxon>
        <taxon>Bacilli</taxon>
        <taxon>Lactobacillales</taxon>
        <taxon>Lactobacillaceae</taxon>
        <taxon>Liquorilactobacillus</taxon>
    </lineage>
</organism>
<proteinExistence type="predicted"/>
<comment type="caution">
    <text evidence="1">The sequence shown here is derived from an EMBL/GenBank/DDBJ whole genome shotgun (WGS) entry which is preliminary data.</text>
</comment>
<evidence type="ECO:0000313" key="1">
    <source>
        <dbReference type="EMBL" id="KRM83916.1"/>
    </source>
</evidence>
<sequence>MELKEIFLQEILALIQYSVSMVIYHKFNLQVVVISVVKGTIFQQLFVVEIFKKKNWQKLILEGVLDKPPEFLD</sequence>
<reference evidence="1 2" key="1">
    <citation type="journal article" date="2015" name="Genome Announc.">
        <title>Expanding the biotechnology potential of lactobacilli through comparative genomics of 213 strains and associated genera.</title>
        <authorList>
            <person name="Sun Z."/>
            <person name="Harris H.M."/>
            <person name="McCann A."/>
            <person name="Guo C."/>
            <person name="Argimon S."/>
            <person name="Zhang W."/>
            <person name="Yang X."/>
            <person name="Jeffery I.B."/>
            <person name="Cooney J.C."/>
            <person name="Kagawa T.F."/>
            <person name="Liu W."/>
            <person name="Song Y."/>
            <person name="Salvetti E."/>
            <person name="Wrobel A."/>
            <person name="Rasinkangas P."/>
            <person name="Parkhill J."/>
            <person name="Rea M.C."/>
            <person name="O'Sullivan O."/>
            <person name="Ritari J."/>
            <person name="Douillard F.P."/>
            <person name="Paul Ross R."/>
            <person name="Yang R."/>
            <person name="Briner A.E."/>
            <person name="Felis G.E."/>
            <person name="de Vos W.M."/>
            <person name="Barrangou R."/>
            <person name="Klaenhammer T.R."/>
            <person name="Caufield P.W."/>
            <person name="Cui Y."/>
            <person name="Zhang H."/>
            <person name="O'Toole P.W."/>
        </authorList>
    </citation>
    <scope>NUCLEOTIDE SEQUENCE [LARGE SCALE GENOMIC DNA]</scope>
    <source>
        <strain evidence="1 2">DSM 20605</strain>
    </source>
</reference>
<dbReference type="AlphaFoldDB" id="A0A0R2C745"/>
<accession>A0A0R2C745</accession>
<protein>
    <submittedName>
        <fullName evidence="1">Uncharacterized protein</fullName>
    </submittedName>
</protein>
<name>A0A0R2C745_9LACO</name>
<dbReference type="RefSeq" id="WP_010579807.1">
    <property type="nucleotide sequence ID" value="NZ_AHYZ01000039.1"/>
</dbReference>
<gene>
    <name evidence="1" type="ORF">FD21_GL000220</name>
</gene>
<dbReference type="PATRIC" id="fig|1133569.4.peg.228"/>
<dbReference type="Proteomes" id="UP000051576">
    <property type="component" value="Unassembled WGS sequence"/>
</dbReference>
<evidence type="ECO:0000313" key="2">
    <source>
        <dbReference type="Proteomes" id="UP000051576"/>
    </source>
</evidence>
<dbReference type="EMBL" id="AYYX01000110">
    <property type="protein sequence ID" value="KRM83916.1"/>
    <property type="molecule type" value="Genomic_DNA"/>
</dbReference>
<keyword evidence="2" id="KW-1185">Reference proteome</keyword>